<protein>
    <submittedName>
        <fullName evidence="1">Uncharacterized protein</fullName>
    </submittedName>
</protein>
<dbReference type="EMBL" id="RRYP01003600">
    <property type="protein sequence ID" value="TNV83655.1"/>
    <property type="molecule type" value="Genomic_DNA"/>
</dbReference>
<sequence>MKMRLKKPLHQLDSYQVLSIVIQSQDSILAKSLPFKRFSYVHQLLQHQFLHLWLKLTLLYLIDLEHRPGDQLLYLCPAMLHRLTIQHDNNELEFIFDEGCRKAGPCRRCHSSLES</sequence>
<proteinExistence type="predicted"/>
<organism evidence="1 2">
    <name type="scientific">Halteria grandinella</name>
    <dbReference type="NCBI Taxonomy" id="5974"/>
    <lineage>
        <taxon>Eukaryota</taxon>
        <taxon>Sar</taxon>
        <taxon>Alveolata</taxon>
        <taxon>Ciliophora</taxon>
        <taxon>Intramacronucleata</taxon>
        <taxon>Spirotrichea</taxon>
        <taxon>Stichotrichia</taxon>
        <taxon>Sporadotrichida</taxon>
        <taxon>Halteriidae</taxon>
        <taxon>Halteria</taxon>
    </lineage>
</organism>
<reference evidence="1" key="1">
    <citation type="submission" date="2019-06" db="EMBL/GenBank/DDBJ databases">
        <authorList>
            <person name="Zheng W."/>
        </authorList>
    </citation>
    <scope>NUCLEOTIDE SEQUENCE</scope>
    <source>
        <strain evidence="1">QDHG01</strain>
    </source>
</reference>
<comment type="caution">
    <text evidence="1">The sequence shown here is derived from an EMBL/GenBank/DDBJ whole genome shotgun (WGS) entry which is preliminary data.</text>
</comment>
<dbReference type="Proteomes" id="UP000785679">
    <property type="component" value="Unassembled WGS sequence"/>
</dbReference>
<accession>A0A8J8P0B4</accession>
<name>A0A8J8P0B4_HALGN</name>
<evidence type="ECO:0000313" key="2">
    <source>
        <dbReference type="Proteomes" id="UP000785679"/>
    </source>
</evidence>
<gene>
    <name evidence="1" type="ORF">FGO68_gene7522</name>
</gene>
<evidence type="ECO:0000313" key="1">
    <source>
        <dbReference type="EMBL" id="TNV83655.1"/>
    </source>
</evidence>
<dbReference type="AlphaFoldDB" id="A0A8J8P0B4"/>
<keyword evidence="2" id="KW-1185">Reference proteome</keyword>